<proteinExistence type="predicted"/>
<reference evidence="1" key="1">
    <citation type="submission" date="2023-06" db="EMBL/GenBank/DDBJ databases">
        <authorList>
            <person name="Kurt Z."/>
        </authorList>
    </citation>
    <scope>NUCLEOTIDE SEQUENCE</scope>
</reference>
<gene>
    <name evidence="3" type="ORF">HINF_LOCUS17560</name>
    <name evidence="1" type="ORF">HINF_LOCUS23395</name>
    <name evidence="4" type="ORF">HINF_LOCUS44749</name>
    <name evidence="2" type="ORF">HINF_LOCUS55642</name>
</gene>
<dbReference type="Proteomes" id="UP001642409">
    <property type="component" value="Unassembled WGS sequence"/>
</dbReference>
<keyword evidence="5" id="KW-1185">Reference proteome</keyword>
<reference evidence="3 5" key="2">
    <citation type="submission" date="2024-07" db="EMBL/GenBank/DDBJ databases">
        <authorList>
            <person name="Akdeniz Z."/>
        </authorList>
    </citation>
    <scope>NUCLEOTIDE SEQUENCE [LARGE SCALE GENOMIC DNA]</scope>
</reference>
<evidence type="ECO:0000313" key="5">
    <source>
        <dbReference type="Proteomes" id="UP001642409"/>
    </source>
</evidence>
<organism evidence="1">
    <name type="scientific">Hexamita inflata</name>
    <dbReference type="NCBI Taxonomy" id="28002"/>
    <lineage>
        <taxon>Eukaryota</taxon>
        <taxon>Metamonada</taxon>
        <taxon>Diplomonadida</taxon>
        <taxon>Hexamitidae</taxon>
        <taxon>Hexamitinae</taxon>
        <taxon>Hexamita</taxon>
    </lineage>
</organism>
<sequence>MSEPKINVYSTKTMVGNWVEERATREAVIKQYLEVKAKGDIKAAELQEDLNNLMKPVALSKSKVVRPSDKLLIILHSEQMPLSISTDVRFPHFDFRSGYVCSLSTEISAARRHVFQLVRVQEFGASKMGKRTQQINSEQPLKMGDKFYLQADSDMVAKALKREVTEPWVLGCPRVVSAPTSPIVIAPLSMLEKEAEFMVEDYQAGFRLQGLGQEVSYDYPLVLRHVASGQCIGCGNNLTRFAIDLPTNEYKIEARSILDDHKLEKQNNCITFKCDNE</sequence>
<dbReference type="GO" id="GO:0060271">
    <property type="term" value="P:cilium assembly"/>
    <property type="evidence" value="ECO:0007669"/>
    <property type="project" value="TreeGrafter"/>
</dbReference>
<evidence type="ECO:0000313" key="2">
    <source>
        <dbReference type="EMBL" id="CAI9967997.1"/>
    </source>
</evidence>
<dbReference type="EMBL" id="CATOUU010000623">
    <property type="protein sequence ID" value="CAI9935750.1"/>
    <property type="molecule type" value="Genomic_DNA"/>
</dbReference>
<dbReference type="EMBL" id="CAXDID020000044">
    <property type="protein sequence ID" value="CAL6001693.1"/>
    <property type="molecule type" value="Genomic_DNA"/>
</dbReference>
<dbReference type="InterPro" id="IPR055325">
    <property type="entry name" value="CF161"/>
</dbReference>
<accession>A0AA86PGY7</accession>
<dbReference type="AlphaFoldDB" id="A0AA86PGY7"/>
<comment type="caution">
    <text evidence="1">The sequence shown here is derived from an EMBL/GenBank/DDBJ whole genome shotgun (WGS) entry which is preliminary data.</text>
</comment>
<dbReference type="EMBL" id="CATOUU010001031">
    <property type="protein sequence ID" value="CAI9967997.1"/>
    <property type="molecule type" value="Genomic_DNA"/>
</dbReference>
<dbReference type="EMBL" id="CAXDID020000191">
    <property type="protein sequence ID" value="CAL6052231.1"/>
    <property type="molecule type" value="Genomic_DNA"/>
</dbReference>
<evidence type="ECO:0000313" key="4">
    <source>
        <dbReference type="EMBL" id="CAL6052231.1"/>
    </source>
</evidence>
<evidence type="ECO:0000313" key="3">
    <source>
        <dbReference type="EMBL" id="CAL6001693.1"/>
    </source>
</evidence>
<dbReference type="GO" id="GO:0031514">
    <property type="term" value="C:motile cilium"/>
    <property type="evidence" value="ECO:0007669"/>
    <property type="project" value="TreeGrafter"/>
</dbReference>
<evidence type="ECO:0000313" key="1">
    <source>
        <dbReference type="EMBL" id="CAI9935750.1"/>
    </source>
</evidence>
<dbReference type="PANTHER" id="PTHR24274:SF1">
    <property type="entry name" value="CILIA- AND FLAGELLA-ASSOCIATED PROTEIN 161"/>
    <property type="match status" value="1"/>
</dbReference>
<dbReference type="PANTHER" id="PTHR24274">
    <property type="entry name" value="CILIA- AND FLAGELLA-ASSOCIATED PROTEIN 161"/>
    <property type="match status" value="1"/>
</dbReference>
<name>A0AA86PGY7_9EUKA</name>
<protein>
    <submittedName>
        <fullName evidence="1">Uncharacterized protein</fullName>
    </submittedName>
</protein>